<dbReference type="AlphaFoldDB" id="A0A0F9IPW8"/>
<name>A0A0F9IPW8_9ZZZZ</name>
<gene>
    <name evidence="1" type="ORF">LCGC14_1630380</name>
</gene>
<accession>A0A0F9IPW8</accession>
<feature type="non-terminal residue" evidence="1">
    <location>
        <position position="1"/>
    </location>
</feature>
<proteinExistence type="predicted"/>
<organism evidence="1">
    <name type="scientific">marine sediment metagenome</name>
    <dbReference type="NCBI Taxonomy" id="412755"/>
    <lineage>
        <taxon>unclassified sequences</taxon>
        <taxon>metagenomes</taxon>
        <taxon>ecological metagenomes</taxon>
    </lineage>
</organism>
<dbReference type="EMBL" id="LAZR01013442">
    <property type="protein sequence ID" value="KKM21944.1"/>
    <property type="molecule type" value="Genomic_DNA"/>
</dbReference>
<evidence type="ECO:0000313" key="1">
    <source>
        <dbReference type="EMBL" id="KKM21944.1"/>
    </source>
</evidence>
<reference evidence="1" key="1">
    <citation type="journal article" date="2015" name="Nature">
        <title>Complex archaea that bridge the gap between prokaryotes and eukaryotes.</title>
        <authorList>
            <person name="Spang A."/>
            <person name="Saw J.H."/>
            <person name="Jorgensen S.L."/>
            <person name="Zaremba-Niedzwiedzka K."/>
            <person name="Martijn J."/>
            <person name="Lind A.E."/>
            <person name="van Eijk R."/>
            <person name="Schleper C."/>
            <person name="Guy L."/>
            <person name="Ettema T.J."/>
        </authorList>
    </citation>
    <scope>NUCLEOTIDE SEQUENCE</scope>
</reference>
<protein>
    <submittedName>
        <fullName evidence="1">Uncharacterized protein</fullName>
    </submittedName>
</protein>
<comment type="caution">
    <text evidence="1">The sequence shown here is derived from an EMBL/GenBank/DDBJ whole genome shotgun (WGS) entry which is preliminary data.</text>
</comment>
<sequence>MGLLHHDGCSKTYRKLADQEFQNICKEDGVSSFRAFIWYRGLRRFGKFAADPKNKKKILRAPLEIEIDNFKSNVVST</sequence>